<name>A0AAW1TPY6_9CUCU</name>
<dbReference type="Proteomes" id="UP001431783">
    <property type="component" value="Unassembled WGS sequence"/>
</dbReference>
<comment type="caution">
    <text evidence="3">The sequence shown here is derived from an EMBL/GenBank/DDBJ whole genome shotgun (WGS) entry which is preliminary data.</text>
</comment>
<evidence type="ECO:0000313" key="4">
    <source>
        <dbReference type="Proteomes" id="UP001431783"/>
    </source>
</evidence>
<comment type="similarity">
    <text evidence="1">Belongs to the mTERF family.</text>
</comment>
<accession>A0AAW1TPY6</accession>
<keyword evidence="4" id="KW-1185">Reference proteome</keyword>
<dbReference type="AlphaFoldDB" id="A0AAW1TPY6"/>
<dbReference type="GO" id="GO:0005759">
    <property type="term" value="C:mitochondrial matrix"/>
    <property type="evidence" value="ECO:0007669"/>
    <property type="project" value="TreeGrafter"/>
</dbReference>
<dbReference type="InterPro" id="IPR038538">
    <property type="entry name" value="MTERF_sf"/>
</dbReference>
<reference evidence="3 4" key="1">
    <citation type="submission" date="2023-03" db="EMBL/GenBank/DDBJ databases">
        <title>Genome insight into feeding habits of ladybird beetles.</title>
        <authorList>
            <person name="Li H.-S."/>
            <person name="Huang Y.-H."/>
            <person name="Pang H."/>
        </authorList>
    </citation>
    <scope>NUCLEOTIDE SEQUENCE [LARGE SCALE GENOMIC DNA]</scope>
    <source>
        <strain evidence="3">SYSU_2023b</strain>
        <tissue evidence="3">Whole body</tissue>
    </source>
</reference>
<evidence type="ECO:0008006" key="5">
    <source>
        <dbReference type="Google" id="ProtNLM"/>
    </source>
</evidence>
<evidence type="ECO:0000313" key="3">
    <source>
        <dbReference type="EMBL" id="KAK9869836.1"/>
    </source>
</evidence>
<dbReference type="PANTHER" id="PTHR15437:SF7">
    <property type="entry name" value="TRANSCRIPTION TERMINATION FACTOR 5, MITOCHONDRIAL"/>
    <property type="match status" value="1"/>
</dbReference>
<dbReference type="PANTHER" id="PTHR15437">
    <property type="entry name" value="TRANSCRIPTION TERMINATION FACTOR, MITOCHONDRIAL"/>
    <property type="match status" value="1"/>
</dbReference>
<gene>
    <name evidence="3" type="ORF">WA026_003565</name>
</gene>
<dbReference type="EMBL" id="JARQZJ010000001">
    <property type="protein sequence ID" value="KAK9869836.1"/>
    <property type="molecule type" value="Genomic_DNA"/>
</dbReference>
<sequence>MLLFNKKIIFQIRRYSHSNVHLKILQDAFGLAVPEANKFLRNIRQTNTDKFSGCIKMCRNLGFSDEEILEYPGLLNGPPMILEQHFMTLEEGGFHTITPYILLKYRKFFSKSIKDLKTDHLIKKEVNVAKSFASYFDPQPDANVMNYDEFTDDQQWRDVHYRLLKMYLKWRLQATSEEIDLLFRIHHMVHNKSVRLLCENIHLALEVGLTLRRIVKSGYILHSYPKYTKEVLRDFHNIAGGDLKKAILGCPKLFMVSPKNYAKIYGILKEHNISDETIRNQLNIFQLSPQTVKYRLEEIENTPELNILKHNVNFLKLVVHHQRAKSRLSFLQELQMKCLPLSILSQDKPIDTHVRNGMDINKLKDVLALLKSLLGKDPKHFEKSLRRHPFHLAVPLQRIEDTFDCLVKMKFQSDAICKVVSILLYPRSTIKAALKEVRSNPILGRCVTSQFQKLNLVLYTIEKKHHFTGNGVWLDSSNDITTNSTNKD</sequence>
<dbReference type="GO" id="GO:0003676">
    <property type="term" value="F:nucleic acid binding"/>
    <property type="evidence" value="ECO:0007669"/>
    <property type="project" value="InterPro"/>
</dbReference>
<protein>
    <recommendedName>
        <fullName evidence="5">Transcription termination factor 5, mitochondrial</fullName>
    </recommendedName>
</protein>
<proteinExistence type="inferred from homology"/>
<organism evidence="3 4">
    <name type="scientific">Henosepilachna vigintioctopunctata</name>
    <dbReference type="NCBI Taxonomy" id="420089"/>
    <lineage>
        <taxon>Eukaryota</taxon>
        <taxon>Metazoa</taxon>
        <taxon>Ecdysozoa</taxon>
        <taxon>Arthropoda</taxon>
        <taxon>Hexapoda</taxon>
        <taxon>Insecta</taxon>
        <taxon>Pterygota</taxon>
        <taxon>Neoptera</taxon>
        <taxon>Endopterygota</taxon>
        <taxon>Coleoptera</taxon>
        <taxon>Polyphaga</taxon>
        <taxon>Cucujiformia</taxon>
        <taxon>Coccinelloidea</taxon>
        <taxon>Coccinellidae</taxon>
        <taxon>Epilachninae</taxon>
        <taxon>Epilachnini</taxon>
        <taxon>Henosepilachna</taxon>
    </lineage>
</organism>
<dbReference type="Gene3D" id="1.25.70.10">
    <property type="entry name" value="Transcription termination factor 3, mitochondrial"/>
    <property type="match status" value="2"/>
</dbReference>
<keyword evidence="2" id="KW-0809">Transit peptide</keyword>
<evidence type="ECO:0000256" key="1">
    <source>
        <dbReference type="ARBA" id="ARBA00007692"/>
    </source>
</evidence>
<dbReference type="InterPro" id="IPR003690">
    <property type="entry name" value="MTERF"/>
</dbReference>
<evidence type="ECO:0000256" key="2">
    <source>
        <dbReference type="ARBA" id="ARBA00022946"/>
    </source>
</evidence>
<dbReference type="GO" id="GO:0006393">
    <property type="term" value="P:termination of mitochondrial transcription"/>
    <property type="evidence" value="ECO:0007669"/>
    <property type="project" value="TreeGrafter"/>
</dbReference>